<protein>
    <recommendedName>
        <fullName evidence="3">DUF659 domain-containing protein</fullName>
    </recommendedName>
</protein>
<sequence length="159" mass="18100">MSATFLVLLWKANHLKILSISLDQVLSPPSHEELAGPLLDAVYNETDGLVCKNLKGKEDVENTGTKISAEFLYKKCSDIQITTEKYDCQITSIITDNAKNMEKMRHELEQKFKNSSLITYGCKPHWLSLLRQDITPSSIMKHVVDIHKYFLNHHAPGMQ</sequence>
<evidence type="ECO:0000313" key="2">
    <source>
        <dbReference type="Proteomes" id="UP000887116"/>
    </source>
</evidence>
<comment type="caution">
    <text evidence="1">The sequence shown here is derived from an EMBL/GenBank/DDBJ whole genome shotgun (WGS) entry which is preliminary data.</text>
</comment>
<dbReference type="Proteomes" id="UP000887116">
    <property type="component" value="Unassembled WGS sequence"/>
</dbReference>
<accession>A0A8X6KP96</accession>
<gene>
    <name evidence="1" type="ORF">TNCT_188691</name>
</gene>
<name>A0A8X6KP96_TRICU</name>
<dbReference type="AlphaFoldDB" id="A0A8X6KP96"/>
<dbReference type="EMBL" id="BMAO01032419">
    <property type="protein sequence ID" value="GFQ82025.1"/>
    <property type="molecule type" value="Genomic_DNA"/>
</dbReference>
<keyword evidence="2" id="KW-1185">Reference proteome</keyword>
<proteinExistence type="predicted"/>
<dbReference type="OrthoDB" id="6427447at2759"/>
<organism evidence="1 2">
    <name type="scientific">Trichonephila clavata</name>
    <name type="common">Joro spider</name>
    <name type="synonym">Nephila clavata</name>
    <dbReference type="NCBI Taxonomy" id="2740835"/>
    <lineage>
        <taxon>Eukaryota</taxon>
        <taxon>Metazoa</taxon>
        <taxon>Ecdysozoa</taxon>
        <taxon>Arthropoda</taxon>
        <taxon>Chelicerata</taxon>
        <taxon>Arachnida</taxon>
        <taxon>Araneae</taxon>
        <taxon>Araneomorphae</taxon>
        <taxon>Entelegynae</taxon>
        <taxon>Araneoidea</taxon>
        <taxon>Nephilidae</taxon>
        <taxon>Trichonephila</taxon>
    </lineage>
</organism>
<evidence type="ECO:0000313" key="1">
    <source>
        <dbReference type="EMBL" id="GFQ82025.1"/>
    </source>
</evidence>
<reference evidence="1" key="1">
    <citation type="submission" date="2020-07" db="EMBL/GenBank/DDBJ databases">
        <title>Multicomponent nature underlies the extraordinary mechanical properties of spider dragline silk.</title>
        <authorList>
            <person name="Kono N."/>
            <person name="Nakamura H."/>
            <person name="Mori M."/>
            <person name="Yoshida Y."/>
            <person name="Ohtoshi R."/>
            <person name="Malay A.D."/>
            <person name="Moran D.A.P."/>
            <person name="Tomita M."/>
            <person name="Numata K."/>
            <person name="Arakawa K."/>
        </authorList>
    </citation>
    <scope>NUCLEOTIDE SEQUENCE</scope>
</reference>
<evidence type="ECO:0008006" key="3">
    <source>
        <dbReference type="Google" id="ProtNLM"/>
    </source>
</evidence>